<name>A0A9W9TTA4_PENCI</name>
<protein>
    <submittedName>
        <fullName evidence="1">Uncharacterized protein</fullName>
    </submittedName>
</protein>
<keyword evidence="2" id="KW-1185">Reference proteome</keyword>
<organism evidence="1 2">
    <name type="scientific">Penicillium citrinum</name>
    <dbReference type="NCBI Taxonomy" id="5077"/>
    <lineage>
        <taxon>Eukaryota</taxon>
        <taxon>Fungi</taxon>
        <taxon>Dikarya</taxon>
        <taxon>Ascomycota</taxon>
        <taxon>Pezizomycotina</taxon>
        <taxon>Eurotiomycetes</taxon>
        <taxon>Eurotiomycetidae</taxon>
        <taxon>Eurotiales</taxon>
        <taxon>Aspergillaceae</taxon>
        <taxon>Penicillium</taxon>
    </lineage>
</organism>
<sequence>MEVDEWPPSDHDVDIDLHAAWQSSDLPAVPPCVATKPSDIRILSIDYLGTSEPSTHGSCTVDYLFHPNLNSHQGFPWTGPDPLSPMTQADDLFLYLSAFLLPEEVTWVEFRLSRHDAFCDDFLEEYLFFVPRTETAMGNLCRIRTQVLDIITRSCTATDTARFRLSIWPRLDPIPYTQHSELCLRSTLPTMPCLDPNFFVNNIRGNFP</sequence>
<dbReference type="RefSeq" id="XP_056503615.1">
    <property type="nucleotide sequence ID" value="XM_056641121.1"/>
</dbReference>
<comment type="caution">
    <text evidence="1">The sequence shown here is derived from an EMBL/GenBank/DDBJ whole genome shotgun (WGS) entry which is preliminary data.</text>
</comment>
<gene>
    <name evidence="1" type="ORF">N7469_002201</name>
</gene>
<dbReference type="Proteomes" id="UP001147733">
    <property type="component" value="Unassembled WGS sequence"/>
</dbReference>
<dbReference type="EMBL" id="JAPQKT010000002">
    <property type="protein sequence ID" value="KAJ5240610.1"/>
    <property type="molecule type" value="Genomic_DNA"/>
</dbReference>
<evidence type="ECO:0000313" key="1">
    <source>
        <dbReference type="EMBL" id="KAJ5240610.1"/>
    </source>
</evidence>
<dbReference type="OrthoDB" id="4349275at2759"/>
<proteinExistence type="predicted"/>
<dbReference type="AlphaFoldDB" id="A0A9W9TTA4"/>
<reference evidence="1" key="2">
    <citation type="journal article" date="2023" name="IMA Fungus">
        <title>Comparative genomic study of the Penicillium genus elucidates a diverse pangenome and 15 lateral gene transfer events.</title>
        <authorList>
            <person name="Petersen C."/>
            <person name="Sorensen T."/>
            <person name="Nielsen M.R."/>
            <person name="Sondergaard T.E."/>
            <person name="Sorensen J.L."/>
            <person name="Fitzpatrick D.A."/>
            <person name="Frisvad J.C."/>
            <person name="Nielsen K.L."/>
        </authorList>
    </citation>
    <scope>NUCLEOTIDE SEQUENCE</scope>
    <source>
        <strain evidence="1">IBT 23319</strain>
    </source>
</reference>
<accession>A0A9W9TTA4</accession>
<reference evidence="1" key="1">
    <citation type="submission" date="2022-11" db="EMBL/GenBank/DDBJ databases">
        <authorList>
            <person name="Petersen C."/>
        </authorList>
    </citation>
    <scope>NUCLEOTIDE SEQUENCE</scope>
    <source>
        <strain evidence="1">IBT 23319</strain>
    </source>
</reference>
<dbReference type="GeneID" id="81380288"/>
<evidence type="ECO:0000313" key="2">
    <source>
        <dbReference type="Proteomes" id="UP001147733"/>
    </source>
</evidence>